<accession>A0A1J7I3L3</accession>
<dbReference type="InParanoid" id="A0A1J7I3L3"/>
<proteinExistence type="predicted"/>
<reference evidence="2 3" key="1">
    <citation type="submission" date="2016-10" db="EMBL/GenBank/DDBJ databases">
        <title>Draft genome sequence of Coniochaeta ligniaria NRRL30616, a lignocellulolytic fungus for bioabatement of inhibitors in plant biomass hydrolysates.</title>
        <authorList>
            <consortium name="DOE Joint Genome Institute"/>
            <person name="Jimenez D.J."/>
            <person name="Hector R.E."/>
            <person name="Riley R."/>
            <person name="Sun H."/>
            <person name="Grigoriev I.V."/>
            <person name="Van Elsas J.D."/>
            <person name="Nichols N.N."/>
        </authorList>
    </citation>
    <scope>NUCLEOTIDE SEQUENCE [LARGE SCALE GENOMIC DNA]</scope>
    <source>
        <strain evidence="2 3">NRRL 30616</strain>
    </source>
</reference>
<feature type="compositionally biased region" description="Basic and acidic residues" evidence="1">
    <location>
        <begin position="80"/>
        <end position="94"/>
    </location>
</feature>
<keyword evidence="3" id="KW-1185">Reference proteome</keyword>
<sequence>MFITTRLDDYTPYLPREPQRHLQHQLYEPEYSNPSRQQYLHQPQPDVPNSSWPEPRQYFHQSRHQDHQSREPEYSFPSRHQPDCADPFRQETEQYFHQARHQNERFQPPRSSPAQPAHPYYLGLTRSSSALSLACASLPQRFSQHSLPSCCHHRPSVAIGLHLFGTVGKEASPQHVPRRRSSSPL</sequence>
<organism evidence="2 3">
    <name type="scientific">Coniochaeta ligniaria NRRL 30616</name>
    <dbReference type="NCBI Taxonomy" id="1408157"/>
    <lineage>
        <taxon>Eukaryota</taxon>
        <taxon>Fungi</taxon>
        <taxon>Dikarya</taxon>
        <taxon>Ascomycota</taxon>
        <taxon>Pezizomycotina</taxon>
        <taxon>Sordariomycetes</taxon>
        <taxon>Sordariomycetidae</taxon>
        <taxon>Coniochaetales</taxon>
        <taxon>Coniochaetaceae</taxon>
        <taxon>Coniochaeta</taxon>
    </lineage>
</organism>
<dbReference type="EMBL" id="KV875165">
    <property type="protein sequence ID" value="OIW22118.1"/>
    <property type="molecule type" value="Genomic_DNA"/>
</dbReference>
<feature type="region of interest" description="Disordered" evidence="1">
    <location>
        <begin position="1"/>
        <end position="121"/>
    </location>
</feature>
<feature type="compositionally biased region" description="Polar residues" evidence="1">
    <location>
        <begin position="32"/>
        <end position="52"/>
    </location>
</feature>
<gene>
    <name evidence="2" type="ORF">CONLIGDRAFT_465641</name>
</gene>
<name>A0A1J7I3L3_9PEZI</name>
<dbReference type="Proteomes" id="UP000182658">
    <property type="component" value="Unassembled WGS sequence"/>
</dbReference>
<feature type="compositionally biased region" description="Basic and acidic residues" evidence="1">
    <location>
        <begin position="63"/>
        <end position="73"/>
    </location>
</feature>
<evidence type="ECO:0000313" key="3">
    <source>
        <dbReference type="Proteomes" id="UP000182658"/>
    </source>
</evidence>
<dbReference type="AlphaFoldDB" id="A0A1J7I3L3"/>
<evidence type="ECO:0000313" key="2">
    <source>
        <dbReference type="EMBL" id="OIW22118.1"/>
    </source>
</evidence>
<evidence type="ECO:0000256" key="1">
    <source>
        <dbReference type="SAM" id="MobiDB-lite"/>
    </source>
</evidence>
<protein>
    <submittedName>
        <fullName evidence="2">Uncharacterized protein</fullName>
    </submittedName>
</protein>